<evidence type="ECO:0000256" key="11">
    <source>
        <dbReference type="SAM" id="SignalP"/>
    </source>
</evidence>
<accession>A0A2T3BB96</accession>
<evidence type="ECO:0000256" key="3">
    <source>
        <dbReference type="ARBA" id="ARBA00017291"/>
    </source>
</evidence>
<keyword evidence="4" id="KW-0812">Transmembrane</keyword>
<feature type="signal peptide" evidence="11">
    <location>
        <begin position="1"/>
        <end position="21"/>
    </location>
</feature>
<keyword evidence="5 11" id="KW-0732">Signal</keyword>
<comment type="similarity">
    <text evidence="2 10">Belongs to the ROT1 family.</text>
</comment>
<dbReference type="GO" id="GO:0051082">
    <property type="term" value="F:unfolded protein binding"/>
    <property type="evidence" value="ECO:0007669"/>
    <property type="project" value="TreeGrafter"/>
</dbReference>
<dbReference type="GO" id="GO:0005789">
    <property type="term" value="C:endoplasmic reticulum membrane"/>
    <property type="evidence" value="ECO:0007669"/>
    <property type="project" value="UniProtKB-SubCell"/>
</dbReference>
<dbReference type="EMBL" id="KZ679007">
    <property type="protein sequence ID" value="PSS25560.1"/>
    <property type="molecule type" value="Genomic_DNA"/>
</dbReference>
<evidence type="ECO:0000256" key="10">
    <source>
        <dbReference type="PIRNR" id="PIRNR017290"/>
    </source>
</evidence>
<dbReference type="OrthoDB" id="5327821at2759"/>
<keyword evidence="8 10" id="KW-0472">Membrane</keyword>
<dbReference type="Proteomes" id="UP000241818">
    <property type="component" value="Unassembled WGS sequence"/>
</dbReference>
<evidence type="ECO:0000313" key="13">
    <source>
        <dbReference type="Proteomes" id="UP000241818"/>
    </source>
</evidence>
<protein>
    <recommendedName>
        <fullName evidence="3 10">Protein ROT1</fullName>
    </recommendedName>
</protein>
<reference evidence="12 13" key="1">
    <citation type="journal article" date="2018" name="New Phytol.">
        <title>Comparative genomics and transcriptomics depict ericoid mycorrhizal fungi as versatile saprotrophs and plant mutualists.</title>
        <authorList>
            <person name="Martino E."/>
            <person name="Morin E."/>
            <person name="Grelet G.A."/>
            <person name="Kuo A."/>
            <person name="Kohler A."/>
            <person name="Daghino S."/>
            <person name="Barry K.W."/>
            <person name="Cichocki N."/>
            <person name="Clum A."/>
            <person name="Dockter R.B."/>
            <person name="Hainaut M."/>
            <person name="Kuo R.C."/>
            <person name="LaButti K."/>
            <person name="Lindahl B.D."/>
            <person name="Lindquist E.A."/>
            <person name="Lipzen A."/>
            <person name="Khouja H.R."/>
            <person name="Magnuson J."/>
            <person name="Murat C."/>
            <person name="Ohm R.A."/>
            <person name="Singer S.W."/>
            <person name="Spatafora J.W."/>
            <person name="Wang M."/>
            <person name="Veneault-Fourrey C."/>
            <person name="Henrissat B."/>
            <person name="Grigoriev I.V."/>
            <person name="Martin F.M."/>
            <person name="Perotto S."/>
        </authorList>
    </citation>
    <scope>NUCLEOTIDE SEQUENCE [LARGE SCALE GENOMIC DNA]</scope>
    <source>
        <strain evidence="12 13">ATCC 22711</strain>
    </source>
</reference>
<keyword evidence="7" id="KW-1133">Transmembrane helix</keyword>
<gene>
    <name evidence="12" type="ORF">M430DRAFT_25346</name>
</gene>
<comment type="subcellular location">
    <subcellularLocation>
        <location evidence="1">Endoplasmic reticulum membrane</location>
        <topology evidence="1">Single-pass type I membrane protein</topology>
    </subcellularLocation>
</comment>
<evidence type="ECO:0000256" key="2">
    <source>
        <dbReference type="ARBA" id="ARBA00007149"/>
    </source>
</evidence>
<evidence type="ECO:0000256" key="8">
    <source>
        <dbReference type="ARBA" id="ARBA00023136"/>
    </source>
</evidence>
<dbReference type="FunCoup" id="A0A2T3BB96">
    <property type="interactions" value="20"/>
</dbReference>
<evidence type="ECO:0000256" key="5">
    <source>
        <dbReference type="ARBA" id="ARBA00022729"/>
    </source>
</evidence>
<evidence type="ECO:0000313" key="12">
    <source>
        <dbReference type="EMBL" id="PSS25560.1"/>
    </source>
</evidence>
<name>A0A2T3BB96_AMORE</name>
<dbReference type="PIRSF" id="PIRSF017290">
    <property type="entry name" value="ROT1_prd"/>
    <property type="match status" value="1"/>
</dbReference>
<evidence type="ECO:0000256" key="1">
    <source>
        <dbReference type="ARBA" id="ARBA00004115"/>
    </source>
</evidence>
<evidence type="ECO:0000256" key="6">
    <source>
        <dbReference type="ARBA" id="ARBA00022824"/>
    </source>
</evidence>
<dbReference type="InParanoid" id="A0A2T3BB96"/>
<dbReference type="GO" id="GO:0006458">
    <property type="term" value="P:'de novo' protein folding"/>
    <property type="evidence" value="ECO:0007669"/>
    <property type="project" value="InterPro"/>
</dbReference>
<evidence type="ECO:0000256" key="9">
    <source>
        <dbReference type="ARBA" id="ARBA00024969"/>
    </source>
</evidence>
<comment type="function">
    <text evidence="9 10">Required for normal levels of the cell wall 1,6-beta-glucan. Involved in a protein folding machinery chaperoning proteins acting in various physiological processes including cell wall synthesis and lysis of autophagic bodies.</text>
</comment>
<dbReference type="RefSeq" id="XP_024724159.1">
    <property type="nucleotide sequence ID" value="XM_024865231.1"/>
</dbReference>
<dbReference type="InterPro" id="IPR019623">
    <property type="entry name" value="Rot1"/>
</dbReference>
<proteinExistence type="inferred from homology"/>
<keyword evidence="6 10" id="KW-0256">Endoplasmic reticulum</keyword>
<dbReference type="Pfam" id="PF10681">
    <property type="entry name" value="Rot1"/>
    <property type="match status" value="1"/>
</dbReference>
<dbReference type="GeneID" id="36573312"/>
<dbReference type="AlphaFoldDB" id="A0A2T3BB96"/>
<dbReference type="PANTHER" id="PTHR28090:SF1">
    <property type="entry name" value="PROTEIN ROT1"/>
    <property type="match status" value="1"/>
</dbReference>
<sequence>MASVLQSLLLVGALLSSTASAQIPSSLVGTWSTKSGKVLTGPGFYNPVNDSFIEPSLTGISYSFTIDGFYEEAYYRAVSNPTKPNCPQAIMQFQHGTVTSNADGSLDLTPFAVDGRQLLSDPCGGTDNKGLATYTRYNQSETMKKWQVYEDPYTKLTRLDLYQFDGTPVNPMFLAFSPPQMLPTITMNPTTAAATATGKAKRDSTEMSVPLNKNAAHIKRGIEKPSLIHRIDLDLLWWTGVGMTIFGGAAYLL</sequence>
<evidence type="ECO:0000256" key="7">
    <source>
        <dbReference type="ARBA" id="ARBA00022989"/>
    </source>
</evidence>
<evidence type="ECO:0000256" key="4">
    <source>
        <dbReference type="ARBA" id="ARBA00022692"/>
    </source>
</evidence>
<dbReference type="STRING" id="857342.A0A2T3BB96"/>
<organism evidence="12 13">
    <name type="scientific">Amorphotheca resinae ATCC 22711</name>
    <dbReference type="NCBI Taxonomy" id="857342"/>
    <lineage>
        <taxon>Eukaryota</taxon>
        <taxon>Fungi</taxon>
        <taxon>Dikarya</taxon>
        <taxon>Ascomycota</taxon>
        <taxon>Pezizomycotina</taxon>
        <taxon>Leotiomycetes</taxon>
        <taxon>Helotiales</taxon>
        <taxon>Amorphothecaceae</taxon>
        <taxon>Amorphotheca</taxon>
    </lineage>
</organism>
<feature type="chain" id="PRO_5015661570" description="Protein ROT1" evidence="11">
    <location>
        <begin position="22"/>
        <end position="253"/>
    </location>
</feature>
<keyword evidence="13" id="KW-1185">Reference proteome</keyword>
<dbReference type="PANTHER" id="PTHR28090">
    <property type="entry name" value="PROTEIN ROT1"/>
    <property type="match status" value="1"/>
</dbReference>